<evidence type="ECO:0000256" key="2">
    <source>
        <dbReference type="ARBA" id="ARBA00022790"/>
    </source>
</evidence>
<feature type="domain" description="PCI" evidence="3">
    <location>
        <begin position="1"/>
        <end position="159"/>
    </location>
</feature>
<dbReference type="OrthoDB" id="10265275at2759"/>
<organism evidence="4 5">
    <name type="scientific">Aphis gossypii</name>
    <name type="common">Cotton aphid</name>
    <dbReference type="NCBI Taxonomy" id="80765"/>
    <lineage>
        <taxon>Eukaryota</taxon>
        <taxon>Metazoa</taxon>
        <taxon>Ecdysozoa</taxon>
        <taxon>Arthropoda</taxon>
        <taxon>Hexapoda</taxon>
        <taxon>Insecta</taxon>
        <taxon>Pterygota</taxon>
        <taxon>Neoptera</taxon>
        <taxon>Paraneoptera</taxon>
        <taxon>Hemiptera</taxon>
        <taxon>Sternorrhyncha</taxon>
        <taxon>Aphidomorpha</taxon>
        <taxon>Aphidoidea</taxon>
        <taxon>Aphididae</taxon>
        <taxon>Aphidini</taxon>
        <taxon>Aphis</taxon>
        <taxon>Aphis</taxon>
    </lineage>
</organism>
<dbReference type="InterPro" id="IPR045237">
    <property type="entry name" value="COPS7/eIF3m"/>
</dbReference>
<dbReference type="PROSITE" id="PS50250">
    <property type="entry name" value="PCI"/>
    <property type="match status" value="1"/>
</dbReference>
<reference evidence="4" key="2">
    <citation type="submission" date="2022-10" db="EMBL/GenBank/DDBJ databases">
        <authorList>
            <consortium name="ENA_rothamsted_submissions"/>
            <consortium name="culmorum"/>
            <person name="King R."/>
        </authorList>
    </citation>
    <scope>NUCLEOTIDE SEQUENCE</scope>
</reference>
<sequence length="237" mass="26917">MFQKKVIDKPLKEFVIEALKKMEDDSLVMVIKKALNCVDTSVFAKLLECPNVIALETTHHAPYLLLLRLFSRGTYLDYLENKEYLPELSEPQIKKLQYLTIVKLANKMKIISYDVLLKELNIDNVKDLENLIIEAIHLNLISGELNQKDNCLEVNWTVSKDVGANDVGNMIDTLQQFSDSSENVLSTVQACTVDTKQSVLKRSASDENEFARLKKIIITQIQGEEMPMDTSGHTKNV</sequence>
<evidence type="ECO:0000259" key="3">
    <source>
        <dbReference type="PROSITE" id="PS50250"/>
    </source>
</evidence>
<dbReference type="PANTHER" id="PTHR15350:SF5">
    <property type="entry name" value="COP9 SIGNALOSOME COMPLEX SUBUNIT 7"/>
    <property type="match status" value="1"/>
</dbReference>
<dbReference type="Proteomes" id="UP001154329">
    <property type="component" value="Chromosome 2"/>
</dbReference>
<dbReference type="SMART" id="SM00088">
    <property type="entry name" value="PINT"/>
    <property type="match status" value="1"/>
</dbReference>
<dbReference type="PANTHER" id="PTHR15350">
    <property type="entry name" value="COP9 SIGNALOSOME COMPLEX SUBUNIT 7/DENDRITIC CELL PROTEIN GA17"/>
    <property type="match status" value="1"/>
</dbReference>
<evidence type="ECO:0000313" key="5">
    <source>
        <dbReference type="Proteomes" id="UP001154329"/>
    </source>
</evidence>
<evidence type="ECO:0000313" key="4">
    <source>
        <dbReference type="EMBL" id="CAH1726068.1"/>
    </source>
</evidence>
<name>A0A9P0J5D3_APHGO</name>
<dbReference type="InterPro" id="IPR000717">
    <property type="entry name" value="PCI_dom"/>
</dbReference>
<dbReference type="EMBL" id="OU899035">
    <property type="protein sequence ID" value="CAH1726068.1"/>
    <property type="molecule type" value="Genomic_DNA"/>
</dbReference>
<reference evidence="4" key="1">
    <citation type="submission" date="2022-02" db="EMBL/GenBank/DDBJ databases">
        <authorList>
            <person name="King R."/>
        </authorList>
    </citation>
    <scope>NUCLEOTIDE SEQUENCE</scope>
</reference>
<protein>
    <recommendedName>
        <fullName evidence="3">PCI domain-containing protein</fullName>
    </recommendedName>
</protein>
<dbReference type="AlphaFoldDB" id="A0A9P0J5D3"/>
<accession>A0A9P0J5D3</accession>
<evidence type="ECO:0000256" key="1">
    <source>
        <dbReference type="ARBA" id="ARBA00008482"/>
    </source>
</evidence>
<dbReference type="Pfam" id="PF01399">
    <property type="entry name" value="PCI"/>
    <property type="match status" value="1"/>
</dbReference>
<gene>
    <name evidence="4" type="ORF">APHIGO_LOCUS7022</name>
</gene>
<keyword evidence="2" id="KW-0736">Signalosome</keyword>
<comment type="similarity">
    <text evidence="1">Belongs to the CSN7/EIF3M family. CSN7 subfamily.</text>
</comment>
<dbReference type="GO" id="GO:0008180">
    <property type="term" value="C:COP9 signalosome"/>
    <property type="evidence" value="ECO:0007669"/>
    <property type="project" value="UniProtKB-KW"/>
</dbReference>
<keyword evidence="5" id="KW-1185">Reference proteome</keyword>
<proteinExistence type="inferred from homology"/>